<comment type="caution">
    <text evidence="1">The sequence shown here is derived from an EMBL/GenBank/DDBJ whole genome shotgun (WGS) entry which is preliminary data.</text>
</comment>
<sequence length="137" mass="15090">MIVIAAESSSEETTEMRAIISLALLGTFVSGCTWTNPSKPLSAFPRDSYSCEQQALRQYPQVIGGRLVDGDYYRPAETHCHYWRDGNGQTCETYPGEYVPPVVAAVDLNSSQRRRGTLSCLEANGWSQTPGFSGVLY</sequence>
<reference evidence="1 2" key="1">
    <citation type="journal article" date="2024" name="Chem. Sci.">
        <title>Discovery of a lagriamide polyketide by integrated genome mining, isotopic labeling, and untargeted metabolomics.</title>
        <authorList>
            <person name="Fergusson C.H."/>
            <person name="Saulog J."/>
            <person name="Paulo B.S."/>
            <person name="Wilson D.M."/>
            <person name="Liu D.Y."/>
            <person name="Morehouse N.J."/>
            <person name="Waterworth S."/>
            <person name="Barkei J."/>
            <person name="Gray C.A."/>
            <person name="Kwan J.C."/>
            <person name="Eustaquio A.S."/>
            <person name="Linington R.G."/>
        </authorList>
    </citation>
    <scope>NUCLEOTIDE SEQUENCE [LARGE SCALE GENOMIC DNA]</scope>
    <source>
        <strain evidence="1 2">RL17-338-BIF-B</strain>
    </source>
</reference>
<protein>
    <recommendedName>
        <fullName evidence="3">Lipoprotein</fullName>
    </recommendedName>
</protein>
<dbReference type="EMBL" id="JAOALG010000001">
    <property type="protein sequence ID" value="MEQ5841292.1"/>
    <property type="molecule type" value="Genomic_DNA"/>
</dbReference>
<dbReference type="RefSeq" id="WP_349543229.1">
    <property type="nucleotide sequence ID" value="NZ_JAOALG010000001.1"/>
</dbReference>
<proteinExistence type="predicted"/>
<evidence type="ECO:0000313" key="1">
    <source>
        <dbReference type="EMBL" id="MEQ5841292.1"/>
    </source>
</evidence>
<dbReference type="Proteomes" id="UP001469089">
    <property type="component" value="Unassembled WGS sequence"/>
</dbReference>
<organism evidence="1 2">
    <name type="scientific">Paraburkholderia acidicola</name>
    <dbReference type="NCBI Taxonomy" id="1912599"/>
    <lineage>
        <taxon>Bacteria</taxon>
        <taxon>Pseudomonadati</taxon>
        <taxon>Pseudomonadota</taxon>
        <taxon>Betaproteobacteria</taxon>
        <taxon>Burkholderiales</taxon>
        <taxon>Burkholderiaceae</taxon>
        <taxon>Paraburkholderia</taxon>
    </lineage>
</organism>
<gene>
    <name evidence="1" type="ORF">N0A02_17830</name>
</gene>
<name>A0ABV1LPW7_9BURK</name>
<accession>A0ABV1LPW7</accession>
<evidence type="ECO:0000313" key="2">
    <source>
        <dbReference type="Proteomes" id="UP001469089"/>
    </source>
</evidence>
<evidence type="ECO:0008006" key="3">
    <source>
        <dbReference type="Google" id="ProtNLM"/>
    </source>
</evidence>
<keyword evidence="2" id="KW-1185">Reference proteome</keyword>